<dbReference type="NCBIfam" id="NF004064">
    <property type="entry name" value="PRK05578.1"/>
    <property type="match status" value="1"/>
</dbReference>
<protein>
    <submittedName>
        <fullName evidence="6">Cytidine deaminase</fullName>
        <ecNumber evidence="6">3.5.4.5</ecNumber>
    </submittedName>
</protein>
<gene>
    <name evidence="6" type="ORF">E6K74_02965</name>
</gene>
<dbReference type="GO" id="GO:0004126">
    <property type="term" value="F:cytidine deaminase activity"/>
    <property type="evidence" value="ECO:0007669"/>
    <property type="project" value="UniProtKB-EC"/>
</dbReference>
<organism evidence="6 7">
    <name type="scientific">Eiseniibacteriota bacterium</name>
    <dbReference type="NCBI Taxonomy" id="2212470"/>
    <lineage>
        <taxon>Bacteria</taxon>
        <taxon>Candidatus Eiseniibacteriota</taxon>
    </lineage>
</organism>
<dbReference type="InterPro" id="IPR002125">
    <property type="entry name" value="CMP_dCMP_dom"/>
</dbReference>
<dbReference type="AlphaFoldDB" id="A0A538SVV1"/>
<evidence type="ECO:0000259" key="5">
    <source>
        <dbReference type="PROSITE" id="PS51747"/>
    </source>
</evidence>
<dbReference type="PANTHER" id="PTHR11644:SF2">
    <property type="entry name" value="CYTIDINE DEAMINASE"/>
    <property type="match status" value="1"/>
</dbReference>
<dbReference type="GO" id="GO:0072527">
    <property type="term" value="P:pyrimidine-containing compound metabolic process"/>
    <property type="evidence" value="ECO:0007669"/>
    <property type="project" value="UniProtKB-ARBA"/>
</dbReference>
<dbReference type="EMBL" id="VBOU01000021">
    <property type="protein sequence ID" value="TMQ55528.1"/>
    <property type="molecule type" value="Genomic_DNA"/>
</dbReference>
<dbReference type="Gene3D" id="3.40.140.10">
    <property type="entry name" value="Cytidine Deaminase, domain 2"/>
    <property type="match status" value="1"/>
</dbReference>
<dbReference type="InterPro" id="IPR050202">
    <property type="entry name" value="Cyt/Deoxycyt_deaminase"/>
</dbReference>
<keyword evidence="4" id="KW-0862">Zinc</keyword>
<dbReference type="InterPro" id="IPR016192">
    <property type="entry name" value="APOBEC/CMP_deaminase_Zn-bd"/>
</dbReference>
<proteinExistence type="inferred from homology"/>
<dbReference type="PANTHER" id="PTHR11644">
    <property type="entry name" value="CYTIDINE DEAMINASE"/>
    <property type="match status" value="1"/>
</dbReference>
<reference evidence="6 7" key="1">
    <citation type="journal article" date="2019" name="Nat. Microbiol.">
        <title>Mediterranean grassland soil C-N compound turnover is dependent on rainfall and depth, and is mediated by genomically divergent microorganisms.</title>
        <authorList>
            <person name="Diamond S."/>
            <person name="Andeer P.F."/>
            <person name="Li Z."/>
            <person name="Crits-Christoph A."/>
            <person name="Burstein D."/>
            <person name="Anantharaman K."/>
            <person name="Lane K.R."/>
            <person name="Thomas B.C."/>
            <person name="Pan C."/>
            <person name="Northen T.R."/>
            <person name="Banfield J.F."/>
        </authorList>
    </citation>
    <scope>NUCLEOTIDE SEQUENCE [LARGE SCALE GENOMIC DNA]</scope>
    <source>
        <strain evidence="6">WS_4</strain>
    </source>
</reference>
<dbReference type="EC" id="3.5.4.5" evidence="6"/>
<evidence type="ECO:0000256" key="2">
    <source>
        <dbReference type="ARBA" id="ARBA00022723"/>
    </source>
</evidence>
<sequence>MAGRPPAALTPGELLRQARALLERSVAPRSRFRVAALLEDAGAATHPGVNVESVSYGLSICAERNALFGALSRGASGFTRLAVVSETMRPVLPCGACRQVLLEQAPGLTLVVERADGSPEELPLADLMPRPFTEFRRKP</sequence>
<dbReference type="CDD" id="cd01283">
    <property type="entry name" value="cytidine_deaminase"/>
    <property type="match status" value="1"/>
</dbReference>
<comment type="caution">
    <text evidence="6">The sequence shown here is derived from an EMBL/GenBank/DDBJ whole genome shotgun (WGS) entry which is preliminary data.</text>
</comment>
<name>A0A538SVV1_UNCEI</name>
<dbReference type="PROSITE" id="PS51747">
    <property type="entry name" value="CYT_DCMP_DEAMINASES_2"/>
    <property type="match status" value="1"/>
</dbReference>
<evidence type="ECO:0000256" key="1">
    <source>
        <dbReference type="ARBA" id="ARBA00006576"/>
    </source>
</evidence>
<evidence type="ECO:0000256" key="4">
    <source>
        <dbReference type="ARBA" id="ARBA00022833"/>
    </source>
</evidence>
<evidence type="ECO:0000256" key="3">
    <source>
        <dbReference type="ARBA" id="ARBA00022801"/>
    </source>
</evidence>
<dbReference type="Pfam" id="PF00383">
    <property type="entry name" value="dCMP_cyt_deam_1"/>
    <property type="match status" value="1"/>
</dbReference>
<comment type="similarity">
    <text evidence="1">Belongs to the cytidine and deoxycytidylate deaminase family.</text>
</comment>
<evidence type="ECO:0000313" key="7">
    <source>
        <dbReference type="Proteomes" id="UP000319829"/>
    </source>
</evidence>
<dbReference type="GO" id="GO:0008270">
    <property type="term" value="F:zinc ion binding"/>
    <property type="evidence" value="ECO:0007669"/>
    <property type="project" value="InterPro"/>
</dbReference>
<evidence type="ECO:0000313" key="6">
    <source>
        <dbReference type="EMBL" id="TMQ55528.1"/>
    </source>
</evidence>
<keyword evidence="2" id="KW-0479">Metal-binding</keyword>
<dbReference type="GO" id="GO:0055086">
    <property type="term" value="P:nucleobase-containing small molecule metabolic process"/>
    <property type="evidence" value="ECO:0007669"/>
    <property type="project" value="UniProtKB-ARBA"/>
</dbReference>
<dbReference type="Proteomes" id="UP000319829">
    <property type="component" value="Unassembled WGS sequence"/>
</dbReference>
<keyword evidence="3 6" id="KW-0378">Hydrolase</keyword>
<dbReference type="GO" id="GO:0005829">
    <property type="term" value="C:cytosol"/>
    <property type="evidence" value="ECO:0007669"/>
    <property type="project" value="TreeGrafter"/>
</dbReference>
<dbReference type="PROSITE" id="PS00903">
    <property type="entry name" value="CYT_DCMP_DEAMINASES_1"/>
    <property type="match status" value="1"/>
</dbReference>
<dbReference type="InterPro" id="IPR016193">
    <property type="entry name" value="Cytidine_deaminase-like"/>
</dbReference>
<dbReference type="SUPFAM" id="SSF53927">
    <property type="entry name" value="Cytidine deaminase-like"/>
    <property type="match status" value="1"/>
</dbReference>
<dbReference type="GO" id="GO:0042802">
    <property type="term" value="F:identical protein binding"/>
    <property type="evidence" value="ECO:0007669"/>
    <property type="project" value="UniProtKB-ARBA"/>
</dbReference>
<accession>A0A538SVV1</accession>
<feature type="domain" description="CMP/dCMP-type deaminase" evidence="5">
    <location>
        <begin position="9"/>
        <end position="135"/>
    </location>
</feature>